<proteinExistence type="predicted"/>
<gene>
    <name evidence="1" type="ORF">D4A39_08245</name>
</gene>
<dbReference type="AlphaFoldDB" id="A0A418XZJ8"/>
<reference evidence="1 2" key="1">
    <citation type="submission" date="2018-09" db="EMBL/GenBank/DDBJ databases">
        <title>Alcanivorax profundi sp. nov., isolated from 1000 m-depth seawater of the Mariana Trench.</title>
        <authorList>
            <person name="Liu J."/>
        </authorList>
    </citation>
    <scope>NUCLEOTIDE SEQUENCE [LARGE SCALE GENOMIC DNA]</scope>
    <source>
        <strain evidence="1 2">MTEO17</strain>
    </source>
</reference>
<sequence length="136" mass="14096">MNFGGSINHEVSKCKDEEPCTKGLVKASGRAEVGVSVLLEVTIKECMDNGDKKCTDLFGVGGETTVAATAAVDFSAAVYEGDSCSSGGCAGGAVRKLGGVARVSAKIMLAGIFETSFGFEEYIVVWDEFTYGEPCG</sequence>
<dbReference type="Proteomes" id="UP000283734">
    <property type="component" value="Unassembled WGS sequence"/>
</dbReference>
<protein>
    <submittedName>
        <fullName evidence="1">Uncharacterized protein</fullName>
    </submittedName>
</protein>
<keyword evidence="2" id="KW-1185">Reference proteome</keyword>
<evidence type="ECO:0000313" key="2">
    <source>
        <dbReference type="Proteomes" id="UP000283734"/>
    </source>
</evidence>
<comment type="caution">
    <text evidence="1">The sequence shown here is derived from an EMBL/GenBank/DDBJ whole genome shotgun (WGS) entry which is preliminary data.</text>
</comment>
<organism evidence="1 2">
    <name type="scientific">Alcanivorax profundi</name>
    <dbReference type="NCBI Taxonomy" id="2338368"/>
    <lineage>
        <taxon>Bacteria</taxon>
        <taxon>Pseudomonadati</taxon>
        <taxon>Pseudomonadota</taxon>
        <taxon>Gammaproteobacteria</taxon>
        <taxon>Oceanospirillales</taxon>
        <taxon>Alcanivoracaceae</taxon>
        <taxon>Alcanivorax</taxon>
    </lineage>
</organism>
<evidence type="ECO:0000313" key="1">
    <source>
        <dbReference type="EMBL" id="RJG18448.1"/>
    </source>
</evidence>
<name>A0A418XZJ8_9GAMM</name>
<dbReference type="EMBL" id="QYYA01000002">
    <property type="protein sequence ID" value="RJG18448.1"/>
    <property type="molecule type" value="Genomic_DNA"/>
</dbReference>
<accession>A0A418XZJ8</accession>